<feature type="compositionally biased region" description="Polar residues" evidence="1">
    <location>
        <begin position="152"/>
        <end position="161"/>
    </location>
</feature>
<evidence type="ECO:0000256" key="1">
    <source>
        <dbReference type="SAM" id="MobiDB-lite"/>
    </source>
</evidence>
<organism evidence="2">
    <name type="scientific">virus sp. ctQmo6</name>
    <dbReference type="NCBI Taxonomy" id="2827990"/>
    <lineage>
        <taxon>Viruses</taxon>
    </lineage>
</organism>
<proteinExistence type="predicted"/>
<accession>A0A8S5RFI8</accession>
<sequence length="170" mass="18937">MQMNPYQTYQQAPAMTYSPGFNAYQYNPMQNVQQRLPQEQMQPQQVQSLPASGMVGKMVGRIEDIAPQDVPMTGAPAFFPKQDLSEIYVKAWNSNGTLDTVVFKPVSMPDGINPMDDNKKLEIGLSDDVTVAFMKRFDELESKISSIESSLTKNTAKSTRSSAKKESDAE</sequence>
<protein>
    <submittedName>
        <fullName evidence="2">Uncharacterized protein</fullName>
    </submittedName>
</protein>
<dbReference type="EMBL" id="BK059102">
    <property type="protein sequence ID" value="DAE30150.1"/>
    <property type="molecule type" value="Genomic_DNA"/>
</dbReference>
<feature type="region of interest" description="Disordered" evidence="1">
    <location>
        <begin position="148"/>
        <end position="170"/>
    </location>
</feature>
<name>A0A8S5RFI8_9VIRU</name>
<evidence type="ECO:0000313" key="2">
    <source>
        <dbReference type="EMBL" id="DAE30150.1"/>
    </source>
</evidence>
<reference evidence="2" key="1">
    <citation type="journal article" date="2021" name="Proc. Natl. Acad. Sci. U.S.A.">
        <title>A Catalog of Tens of Thousands of Viruses from Human Metagenomes Reveals Hidden Associations with Chronic Diseases.</title>
        <authorList>
            <person name="Tisza M.J."/>
            <person name="Buck C.B."/>
        </authorList>
    </citation>
    <scope>NUCLEOTIDE SEQUENCE</scope>
    <source>
        <strain evidence="2">CtQmo6</strain>
    </source>
</reference>